<evidence type="ECO:0000313" key="1">
    <source>
        <dbReference type="EMBL" id="QQX27037.1"/>
    </source>
</evidence>
<dbReference type="Proteomes" id="UP000595512">
    <property type="component" value="Chromosome"/>
</dbReference>
<gene>
    <name evidence="1" type="ORF">JGZ69_09885</name>
</gene>
<dbReference type="RefSeq" id="WP_107958527.1">
    <property type="nucleotide sequence ID" value="NZ_CP066701.1"/>
</dbReference>
<dbReference type="GeneID" id="62500549"/>
<dbReference type="EMBL" id="CP066701">
    <property type="protein sequence ID" value="QQX27037.1"/>
    <property type="molecule type" value="Genomic_DNA"/>
</dbReference>
<dbReference type="AlphaFoldDB" id="A0AB37HKY4"/>
<accession>A0AB37HKY4</accession>
<evidence type="ECO:0008006" key="3">
    <source>
        <dbReference type="Google" id="ProtNLM"/>
    </source>
</evidence>
<dbReference type="KEGG" id="hspo:JGZ69_09885"/>
<dbReference type="SUPFAM" id="SSF52499">
    <property type="entry name" value="Isochorismatase-like hydrolases"/>
    <property type="match status" value="1"/>
</dbReference>
<dbReference type="InterPro" id="IPR036380">
    <property type="entry name" value="Isochorismatase-like_sf"/>
</dbReference>
<evidence type="ECO:0000313" key="2">
    <source>
        <dbReference type="Proteomes" id="UP000595512"/>
    </source>
</evidence>
<sequence length="92" mass="10806">MHNAALSINDVQKAIEDEKWGLRNNPEAELNIRKILKYWREINWPVIHVQHRSDNTSSVFYQEGRGFEIKEIVKLIDGVSNLNEFNLPFLSK</sequence>
<reference evidence="1 2" key="1">
    <citation type="submission" date="2020-12" db="EMBL/GenBank/DDBJ databases">
        <title>Taxonomic evaluation of the Bacillus sporothermodurans group of bacteria based on whole genome sequences.</title>
        <authorList>
            <person name="Fiedler G."/>
            <person name="Herbstmann A.-D."/>
            <person name="Doll E."/>
            <person name="Wenning M."/>
            <person name="Brinks E."/>
            <person name="Kabisch J."/>
            <person name="Breitenwieser F."/>
            <person name="Lappann M."/>
            <person name="Boehnlein C."/>
            <person name="Franz C."/>
        </authorList>
    </citation>
    <scope>NUCLEOTIDE SEQUENCE [LARGE SCALE GENOMIC DNA]</scope>
    <source>
        <strain evidence="1 2">DSM 10599</strain>
    </source>
</reference>
<protein>
    <recommendedName>
        <fullName evidence="3">Isochorismatase-like domain-containing protein</fullName>
    </recommendedName>
</protein>
<dbReference type="Gene3D" id="3.40.50.850">
    <property type="entry name" value="Isochorismatase-like"/>
    <property type="match status" value="1"/>
</dbReference>
<proteinExistence type="predicted"/>
<name>A0AB37HKY4_9BACI</name>
<organism evidence="1 2">
    <name type="scientific">Heyndrickxia sporothermodurans</name>
    <dbReference type="NCBI Taxonomy" id="46224"/>
    <lineage>
        <taxon>Bacteria</taxon>
        <taxon>Bacillati</taxon>
        <taxon>Bacillota</taxon>
        <taxon>Bacilli</taxon>
        <taxon>Bacillales</taxon>
        <taxon>Bacillaceae</taxon>
        <taxon>Heyndrickxia</taxon>
    </lineage>
</organism>